<evidence type="ECO:0000256" key="7">
    <source>
        <dbReference type="ARBA" id="ARBA00023065"/>
    </source>
</evidence>
<keyword evidence="7" id="KW-0406">Ion transport</keyword>
<gene>
    <name evidence="10" type="ORF">CGZ54_28385</name>
</gene>
<feature type="transmembrane region" description="Helical" evidence="9">
    <location>
        <begin position="171"/>
        <end position="189"/>
    </location>
</feature>
<evidence type="ECO:0000256" key="3">
    <source>
        <dbReference type="ARBA" id="ARBA00022538"/>
    </source>
</evidence>
<sequence>LIQQWLFLNPNHNLNQSVSLAFNTMASFLTNTNLQHYAGETDLSYLTQMCVITFLMFTSAASGYAVCIAMLRRLTGMTDVIGNFYQDITRFIVRVLIPFALIISLFLISQGTPQTLKGNLVIETLSGVKQTIAYGPMASLESIKHLGTNGGGFLGANASTPFENPTYWSNYAEALSMMLIPGSLVFLFGRMLKTKLQIHPHAIMIFVAMFVMFIGFLVTCLYVEFAGNPVLHHLGIAGGNMEGKETRFGIGLSALFTTITTAFTTGTVNNMHDSLTPLGGMV</sequence>
<evidence type="ECO:0000256" key="1">
    <source>
        <dbReference type="ARBA" id="ARBA00022448"/>
    </source>
</evidence>
<evidence type="ECO:0000256" key="8">
    <source>
        <dbReference type="ARBA" id="ARBA00023136"/>
    </source>
</evidence>
<keyword evidence="1" id="KW-0813">Transport</keyword>
<keyword evidence="4 9" id="KW-0812">Transmembrane</keyword>
<comment type="caution">
    <text evidence="10">The sequence shown here is derived from an EMBL/GenBank/DDBJ whole genome shotgun (WGS) entry which is preliminary data.</text>
</comment>
<name>A0AAP8GFX8_9ENTR</name>
<evidence type="ECO:0000256" key="9">
    <source>
        <dbReference type="SAM" id="Phobius"/>
    </source>
</evidence>
<feature type="transmembrane region" description="Helical" evidence="9">
    <location>
        <begin position="201"/>
        <end position="225"/>
    </location>
</feature>
<feature type="transmembrane region" description="Helical" evidence="9">
    <location>
        <begin position="45"/>
        <end position="71"/>
    </location>
</feature>
<feature type="non-terminal residue" evidence="10">
    <location>
        <position position="1"/>
    </location>
</feature>
<keyword evidence="3" id="KW-0633">Potassium transport</keyword>
<dbReference type="AlphaFoldDB" id="A0AAP8GFX8"/>
<evidence type="ECO:0000256" key="2">
    <source>
        <dbReference type="ARBA" id="ARBA00022475"/>
    </source>
</evidence>
<dbReference type="Pfam" id="PF03814">
    <property type="entry name" value="KdpA"/>
    <property type="match status" value="1"/>
</dbReference>
<evidence type="ECO:0000256" key="5">
    <source>
        <dbReference type="ARBA" id="ARBA00022958"/>
    </source>
</evidence>
<evidence type="ECO:0000313" key="11">
    <source>
        <dbReference type="Proteomes" id="UP000231328"/>
    </source>
</evidence>
<accession>A0AAP8GFX8</accession>
<keyword evidence="6 9" id="KW-1133">Transmembrane helix</keyword>
<keyword evidence="5" id="KW-0630">Potassium</keyword>
<dbReference type="RefSeq" id="WP_139156261.1">
    <property type="nucleotide sequence ID" value="NZ_NMVR01000245.1"/>
</dbReference>
<dbReference type="PANTHER" id="PTHR30607">
    <property type="entry name" value="POTASSIUM-TRANSPORTING ATPASE A CHAIN"/>
    <property type="match status" value="1"/>
</dbReference>
<feature type="non-terminal residue" evidence="10">
    <location>
        <position position="282"/>
    </location>
</feature>
<dbReference type="GO" id="GO:0005886">
    <property type="term" value="C:plasma membrane"/>
    <property type="evidence" value="ECO:0007669"/>
    <property type="project" value="TreeGrafter"/>
</dbReference>
<evidence type="ECO:0000313" key="10">
    <source>
        <dbReference type="EMBL" id="PJG36439.1"/>
    </source>
</evidence>
<evidence type="ECO:0000256" key="4">
    <source>
        <dbReference type="ARBA" id="ARBA00022692"/>
    </source>
</evidence>
<reference evidence="10 11" key="1">
    <citation type="submission" date="2017-07" db="EMBL/GenBank/DDBJ databases">
        <title>Draft genome sequence of Enterobacter cloacae ST128, a clinical strain coproducing KPC-2 and NDM-1 carbapenemases.</title>
        <authorList>
            <person name="Li X."/>
        </authorList>
    </citation>
    <scope>NUCLEOTIDE SEQUENCE [LARGE SCALE GENOMIC DNA]</scope>
    <source>
        <strain evidence="10 11">HBY</strain>
    </source>
</reference>
<dbReference type="Proteomes" id="UP000231328">
    <property type="component" value="Unassembled WGS sequence"/>
</dbReference>
<keyword evidence="8 9" id="KW-0472">Membrane</keyword>
<dbReference type="EMBL" id="NMVR01000245">
    <property type="protein sequence ID" value="PJG36439.1"/>
    <property type="molecule type" value="Genomic_DNA"/>
</dbReference>
<keyword evidence="2" id="KW-1003">Cell membrane</keyword>
<dbReference type="PANTHER" id="PTHR30607:SF2">
    <property type="entry name" value="POTASSIUM-TRANSPORTING ATPASE POTASSIUM-BINDING SUBUNIT"/>
    <property type="match status" value="1"/>
</dbReference>
<dbReference type="GO" id="GO:0008556">
    <property type="term" value="F:P-type potassium transmembrane transporter activity"/>
    <property type="evidence" value="ECO:0007669"/>
    <property type="project" value="InterPro"/>
</dbReference>
<organism evidence="10 11">
    <name type="scientific">Enterobacter hormaechei</name>
    <dbReference type="NCBI Taxonomy" id="158836"/>
    <lineage>
        <taxon>Bacteria</taxon>
        <taxon>Pseudomonadati</taxon>
        <taxon>Pseudomonadota</taxon>
        <taxon>Gammaproteobacteria</taxon>
        <taxon>Enterobacterales</taxon>
        <taxon>Enterobacteriaceae</taxon>
        <taxon>Enterobacter</taxon>
        <taxon>Enterobacter cloacae complex</taxon>
    </lineage>
</organism>
<evidence type="ECO:0000256" key="6">
    <source>
        <dbReference type="ARBA" id="ARBA00022989"/>
    </source>
</evidence>
<feature type="transmembrane region" description="Helical" evidence="9">
    <location>
        <begin position="91"/>
        <end position="109"/>
    </location>
</feature>
<protein>
    <submittedName>
        <fullName evidence="10">Potassium-transporting ATPase subunit KdpA</fullName>
    </submittedName>
</protein>
<proteinExistence type="predicted"/>
<dbReference type="InterPro" id="IPR004623">
    <property type="entry name" value="KdpA"/>
</dbReference>